<proteinExistence type="predicted"/>
<feature type="domain" description="HTH luxR-type" evidence="3">
    <location>
        <begin position="75"/>
        <end position="130"/>
    </location>
</feature>
<evidence type="ECO:0000256" key="2">
    <source>
        <dbReference type="ARBA" id="ARBA00023163"/>
    </source>
</evidence>
<accession>A0A0C9PVI7</accession>
<sequence>METSNNFVCENSELTHGYRLKDHHYQCRYCPVTFAADEVYPQDGHFFTAEAMIRQHVAQVHHGALAALVAQPAGQLGVSSSQQTVLQLFAQGLSDTVIAQRLKVSPSTIRNYRFKFREKAQQAQQFLAAMTLLAMPDALIIPHDGAKMVDDRYAITPEERTKTLKSFMDADGRVTNWPSKEKRKLIILSEIFKGFDPQKNYSETAVNEILKQHVEDYVTVRRNLIEYGFLDRTADGRTYWVKASGPRI</sequence>
<keyword evidence="1" id="KW-0805">Transcription regulation</keyword>
<dbReference type="Proteomes" id="UP000032552">
    <property type="component" value="Unassembled WGS sequence"/>
</dbReference>
<dbReference type="RefSeq" id="WP_016367074.1">
    <property type="nucleotide sequence ID" value="NZ_BAYM01000039.1"/>
</dbReference>
<keyword evidence="4" id="KW-0238">DNA-binding</keyword>
<name>A0A0C9PVI7_LACPA</name>
<evidence type="ECO:0000259" key="3">
    <source>
        <dbReference type="SMART" id="SM00421"/>
    </source>
</evidence>
<gene>
    <name evidence="4" type="ORF">LC0644_0618</name>
</gene>
<dbReference type="InterPro" id="IPR036388">
    <property type="entry name" value="WH-like_DNA-bd_sf"/>
</dbReference>
<keyword evidence="2" id="KW-0804">Transcription</keyword>
<dbReference type="InterPro" id="IPR016032">
    <property type="entry name" value="Sig_transdc_resp-reg_C-effctor"/>
</dbReference>
<reference evidence="5" key="1">
    <citation type="submission" date="2014-05" db="EMBL/GenBank/DDBJ databases">
        <title>Whole genome sequencing of Lactobacillus casei NRIC0644.</title>
        <authorList>
            <person name="Atarashi H."/>
            <person name="Yoshida Y."/>
            <person name="Fujimura S."/>
            <person name="Tanaka N."/>
            <person name="Shiwa Y."/>
            <person name="Yoshikawa H."/>
            <person name="Okada S."/>
            <person name="Nakagawa J."/>
        </authorList>
    </citation>
    <scope>NUCLEOTIDE SEQUENCE [LARGE SCALE GENOMIC DNA]</scope>
    <source>
        <strain evidence="5">NRIC0644</strain>
    </source>
</reference>
<dbReference type="SUPFAM" id="SSF46894">
    <property type="entry name" value="C-terminal effector domain of the bipartite response regulators"/>
    <property type="match status" value="1"/>
</dbReference>
<evidence type="ECO:0000313" key="5">
    <source>
        <dbReference type="Proteomes" id="UP000032552"/>
    </source>
</evidence>
<dbReference type="InterPro" id="IPR000792">
    <property type="entry name" value="Tscrpt_reg_LuxR_C"/>
</dbReference>
<organism evidence="4 5">
    <name type="scientific">Lacticaseibacillus paracasei NRIC 0644</name>
    <dbReference type="NCBI Taxonomy" id="1435038"/>
    <lineage>
        <taxon>Bacteria</taxon>
        <taxon>Bacillati</taxon>
        <taxon>Bacillota</taxon>
        <taxon>Bacilli</taxon>
        <taxon>Lactobacillales</taxon>
        <taxon>Lactobacillaceae</taxon>
        <taxon>Lacticaseibacillus</taxon>
    </lineage>
</organism>
<dbReference type="Pfam" id="PF00196">
    <property type="entry name" value="GerE"/>
    <property type="match status" value="1"/>
</dbReference>
<dbReference type="InterPro" id="IPR018656">
    <property type="entry name" value="DUF2087"/>
</dbReference>
<dbReference type="GO" id="GO:0003677">
    <property type="term" value="F:DNA binding"/>
    <property type="evidence" value="ECO:0007669"/>
    <property type="project" value="UniProtKB-KW"/>
</dbReference>
<dbReference type="GO" id="GO:0006355">
    <property type="term" value="P:regulation of DNA-templated transcription"/>
    <property type="evidence" value="ECO:0007669"/>
    <property type="project" value="InterPro"/>
</dbReference>
<comment type="caution">
    <text evidence="4">The sequence shown here is derived from an EMBL/GenBank/DDBJ whole genome shotgun (WGS) entry which is preliminary data.</text>
</comment>
<dbReference type="EMBL" id="BAYM01000039">
    <property type="protein sequence ID" value="GAN36029.1"/>
    <property type="molecule type" value="Genomic_DNA"/>
</dbReference>
<dbReference type="Pfam" id="PF09860">
    <property type="entry name" value="DUF2087"/>
    <property type="match status" value="1"/>
</dbReference>
<dbReference type="SMART" id="SM00421">
    <property type="entry name" value="HTH_LUXR"/>
    <property type="match status" value="1"/>
</dbReference>
<protein>
    <submittedName>
        <fullName evidence="4">DNA-binding response regulator</fullName>
    </submittedName>
</protein>
<dbReference type="Gene3D" id="1.10.10.10">
    <property type="entry name" value="Winged helix-like DNA-binding domain superfamily/Winged helix DNA-binding domain"/>
    <property type="match status" value="1"/>
</dbReference>
<dbReference type="AlphaFoldDB" id="A0A0C9PVI7"/>
<evidence type="ECO:0000256" key="1">
    <source>
        <dbReference type="ARBA" id="ARBA00023015"/>
    </source>
</evidence>
<evidence type="ECO:0000313" key="4">
    <source>
        <dbReference type="EMBL" id="GAN36029.1"/>
    </source>
</evidence>
<dbReference type="PRINTS" id="PR00038">
    <property type="entry name" value="HTHLUXR"/>
</dbReference>